<organism evidence="8 9">
    <name type="scientific">Chitinophaga hostae</name>
    <dbReference type="NCBI Taxonomy" id="2831022"/>
    <lineage>
        <taxon>Bacteria</taxon>
        <taxon>Pseudomonadati</taxon>
        <taxon>Bacteroidota</taxon>
        <taxon>Chitinophagia</taxon>
        <taxon>Chitinophagales</taxon>
        <taxon>Chitinophagaceae</taxon>
        <taxon>Chitinophaga</taxon>
    </lineage>
</organism>
<dbReference type="Pfam" id="PF14322">
    <property type="entry name" value="SusD-like_3"/>
    <property type="match status" value="1"/>
</dbReference>
<evidence type="ECO:0000259" key="7">
    <source>
        <dbReference type="Pfam" id="PF14322"/>
    </source>
</evidence>
<evidence type="ECO:0000256" key="4">
    <source>
        <dbReference type="ARBA" id="ARBA00023136"/>
    </source>
</evidence>
<dbReference type="SUPFAM" id="SSF48452">
    <property type="entry name" value="TPR-like"/>
    <property type="match status" value="1"/>
</dbReference>
<dbReference type="RefSeq" id="WP_211975674.1">
    <property type="nucleotide sequence ID" value="NZ_CBFHAM010000013.1"/>
</dbReference>
<evidence type="ECO:0000256" key="5">
    <source>
        <dbReference type="ARBA" id="ARBA00023237"/>
    </source>
</evidence>
<keyword evidence="5" id="KW-0998">Cell outer membrane</keyword>
<sequence length="590" mass="64409">MKSIINNIIIGGLCLGMVGCQKKFIDLNPNAQFTDAVYFKKPSDFKDYATGFYGQLPGWSFGSMDNGSDLSANANGNGTDIGTGTIAVGSTEWNYGGIRSCNTLLSKASAYNGGGDISQYVSEAYFFRAFSYFNLLKLYGGVPIVTTVLGVESPELYNKRNSRYEVVAQVLGDLDLAIAGLPTEQNIGATDKGRISKWAAMALKAQVELYEATWEKYVGRTPDGDGSSNGAGTAGYDPANAAKYLNDAVSLCQQIMNNGGYELWNKNSDTKMANSSSWYLFNLEDEGSNPGGYNKQSNKEFILYTVYDYTLRQSGINITWTMGQLYPSRKFVDMAVCTDGLPPAKSSMFQGYHAATSEFQNRDLRLLNYLYASTTAPATVTLDYGSLGSSGYGNSKFGVYGFGTRRIDRTESANWPVIRLAEVYLMFAEASVELNGNISDAQLDASINKLRDRGGVAHLTNALIAANGLDIKEEIRRERAVELYREGKRFDDLKRWGILEASLNPSRLGRVVGDASYETPFKDAAGNPTSAYKPSTYVFGEESVATPAGMLKCIVVASSRNNSVAKKHYLYPVPTSQMILNKSLLQNPGY</sequence>
<protein>
    <submittedName>
        <fullName evidence="8">RagB/SusD family nutrient uptake outer membrane protein</fullName>
    </submittedName>
</protein>
<dbReference type="Gene3D" id="1.25.40.390">
    <property type="match status" value="1"/>
</dbReference>
<accession>A0ABS5J637</accession>
<dbReference type="PROSITE" id="PS51257">
    <property type="entry name" value="PROKAR_LIPOPROTEIN"/>
    <property type="match status" value="1"/>
</dbReference>
<evidence type="ECO:0000259" key="6">
    <source>
        <dbReference type="Pfam" id="PF07980"/>
    </source>
</evidence>
<comment type="subcellular location">
    <subcellularLocation>
        <location evidence="1">Cell outer membrane</location>
    </subcellularLocation>
</comment>
<dbReference type="InterPro" id="IPR012944">
    <property type="entry name" value="SusD_RagB_dom"/>
</dbReference>
<dbReference type="InterPro" id="IPR011990">
    <property type="entry name" value="TPR-like_helical_dom_sf"/>
</dbReference>
<dbReference type="Pfam" id="PF07980">
    <property type="entry name" value="SusD_RagB"/>
    <property type="match status" value="1"/>
</dbReference>
<keyword evidence="3" id="KW-0732">Signal</keyword>
<keyword evidence="4" id="KW-0472">Membrane</keyword>
<evidence type="ECO:0000256" key="3">
    <source>
        <dbReference type="ARBA" id="ARBA00022729"/>
    </source>
</evidence>
<comment type="caution">
    <text evidence="8">The sequence shown here is derived from an EMBL/GenBank/DDBJ whole genome shotgun (WGS) entry which is preliminary data.</text>
</comment>
<dbReference type="Proteomes" id="UP000676386">
    <property type="component" value="Unassembled WGS sequence"/>
</dbReference>
<evidence type="ECO:0000256" key="2">
    <source>
        <dbReference type="ARBA" id="ARBA00006275"/>
    </source>
</evidence>
<feature type="domain" description="SusD-like N-terminal" evidence="7">
    <location>
        <begin position="94"/>
        <end position="209"/>
    </location>
</feature>
<dbReference type="EMBL" id="JAGTXB010000015">
    <property type="protein sequence ID" value="MBS0030535.1"/>
    <property type="molecule type" value="Genomic_DNA"/>
</dbReference>
<name>A0ABS5J637_9BACT</name>
<comment type="similarity">
    <text evidence="2">Belongs to the SusD family.</text>
</comment>
<keyword evidence="9" id="KW-1185">Reference proteome</keyword>
<evidence type="ECO:0000313" key="8">
    <source>
        <dbReference type="EMBL" id="MBS0030535.1"/>
    </source>
</evidence>
<proteinExistence type="inferred from homology"/>
<reference evidence="8 9" key="1">
    <citation type="submission" date="2021-04" db="EMBL/GenBank/DDBJ databases">
        <title>Chitinophaga sp. nov., isolated from the rhizosphere soil.</title>
        <authorList>
            <person name="He S."/>
        </authorList>
    </citation>
    <scope>NUCLEOTIDE SEQUENCE [LARGE SCALE GENOMIC DNA]</scope>
    <source>
        <strain evidence="8 9">2R12</strain>
    </source>
</reference>
<evidence type="ECO:0000313" key="9">
    <source>
        <dbReference type="Proteomes" id="UP000676386"/>
    </source>
</evidence>
<feature type="domain" description="RagB/SusD" evidence="6">
    <location>
        <begin position="320"/>
        <end position="590"/>
    </location>
</feature>
<gene>
    <name evidence="8" type="ORF">KE626_24625</name>
</gene>
<evidence type="ECO:0000256" key="1">
    <source>
        <dbReference type="ARBA" id="ARBA00004442"/>
    </source>
</evidence>
<dbReference type="InterPro" id="IPR033985">
    <property type="entry name" value="SusD-like_N"/>
</dbReference>